<comment type="subcellular location">
    <subcellularLocation>
        <location evidence="1">Cell projection</location>
        <location evidence="1">Cilium</location>
    </subcellularLocation>
</comment>
<dbReference type="Pfam" id="PF23387">
    <property type="entry name" value="TPR_IFT80_172"/>
    <property type="match status" value="1"/>
</dbReference>
<protein>
    <recommendedName>
        <fullName evidence="12">Intraflagellar transport protein 80 homolog</fullName>
    </recommendedName>
</protein>
<evidence type="ECO:0000313" key="8">
    <source>
        <dbReference type="EMBL" id="CAF0820228.1"/>
    </source>
</evidence>
<keyword evidence="11" id="KW-1185">Reference proteome</keyword>
<comment type="caution">
    <text evidence="8">The sequence shown here is derived from an EMBL/GenBank/DDBJ whole genome shotgun (WGS) entry which is preliminary data.</text>
</comment>
<dbReference type="Proteomes" id="UP000681722">
    <property type="component" value="Unassembled WGS sequence"/>
</dbReference>
<dbReference type="PROSITE" id="PS50294">
    <property type="entry name" value="WD_REPEATS_REGION"/>
    <property type="match status" value="1"/>
</dbReference>
<dbReference type="Pfam" id="PF23335">
    <property type="entry name" value="Beta-prop_IFT80_2nd"/>
    <property type="match status" value="1"/>
</dbReference>
<dbReference type="OrthoDB" id="408728at2759"/>
<dbReference type="Proteomes" id="UP000677228">
    <property type="component" value="Unassembled WGS sequence"/>
</dbReference>
<organism evidence="8 11">
    <name type="scientific">Didymodactylos carnosus</name>
    <dbReference type="NCBI Taxonomy" id="1234261"/>
    <lineage>
        <taxon>Eukaryota</taxon>
        <taxon>Metazoa</taxon>
        <taxon>Spiralia</taxon>
        <taxon>Gnathifera</taxon>
        <taxon>Rotifera</taxon>
        <taxon>Eurotatoria</taxon>
        <taxon>Bdelloidea</taxon>
        <taxon>Philodinida</taxon>
        <taxon>Philodinidae</taxon>
        <taxon>Didymodactylos</taxon>
    </lineage>
</organism>
<keyword evidence="3" id="KW-0966">Cell projection</keyword>
<dbReference type="Proteomes" id="UP000682733">
    <property type="component" value="Unassembled WGS sequence"/>
</dbReference>
<dbReference type="SUPFAM" id="SSF50978">
    <property type="entry name" value="WD40 repeat-like"/>
    <property type="match status" value="1"/>
</dbReference>
<proteinExistence type="predicted"/>
<dbReference type="PROSITE" id="PS50082">
    <property type="entry name" value="WD_REPEATS_2"/>
    <property type="match status" value="2"/>
</dbReference>
<evidence type="ECO:0000256" key="3">
    <source>
        <dbReference type="ARBA" id="ARBA00023273"/>
    </source>
</evidence>
<dbReference type="EMBL" id="CAJNOQ010000609">
    <property type="protein sequence ID" value="CAF0820228.1"/>
    <property type="molecule type" value="Genomic_DNA"/>
</dbReference>
<dbReference type="InterPro" id="IPR056456">
    <property type="entry name" value="Beta-prop_IFT80_2nd"/>
</dbReference>
<feature type="domain" description="IFT80 second beta-propeller" evidence="5">
    <location>
        <begin position="286"/>
        <end position="576"/>
    </location>
</feature>
<evidence type="ECO:0000256" key="1">
    <source>
        <dbReference type="ARBA" id="ARBA00004138"/>
    </source>
</evidence>
<sequence>MTADDIFSVGEDHIIYKYNVVQNEVVKIAELPPELFPLDMHWLPKGASGGVTGAISTKRTVGSDLFVLGTSDGKFCFVNKTGRVEKVIDAHRGATISVRWSPDGSQFATAGEDGQVRIWARSGMLRSNLVQSTMPIFCVCWSAENDSVLYCTGKHLIIKPLSPNTKQNSWKAHDNIILKCDWNTVNNLIISGGEDCRYKIWDTVGRQLFVSAAYEYPITSIAWAPDGSNFAVGSYNTLRLCDSAGWCHSTEKPKDGSIYGLSWSGDSTQLVCGCGTGRVGIGYIIERRIDWRHLEFILIDSKIISVYNCETELKDNIELKDRLVKMSVGFGFLIILTTNQGLIYNCKSFGHPATFDLRDMPMSLIVQAEKYFLLSDGINLLIYSYEGRLVSTPKLNSTKSDSINMNTVSLSSDTIAIRDSTDIKSIIFLDISGKAIGDGKPLSHSYEVIQIALDQTGTQNERKLAFADKFQDLFIMLVRSNNQQTMNQRIRKLCTTIGSFRWNDKNSMVAGIADGKLNIWLYPNVVFIQPNLVQKTIYHLDSSDFGKNPSISDFLSSNITIRKSTGALIQCSIPVYYELCLDLLASNRAEDALQLCQYITDDTIYALIGIISLYNHDFDSAENAFAQLSETEMVYCLQQLRSIPTKEERDAELALLTGGNIQEAEGYYLQGNKPLHAIMLHINQHNWDRQKYLQDYGGGKKETNPKYLQAMKTTDVDWNKINVKLKRELGETSTLRILD</sequence>
<evidence type="ECO:0000259" key="5">
    <source>
        <dbReference type="Pfam" id="PF23335"/>
    </source>
</evidence>
<dbReference type="InterPro" id="IPR001680">
    <property type="entry name" value="WD40_rpt"/>
</dbReference>
<evidence type="ECO:0000313" key="11">
    <source>
        <dbReference type="Proteomes" id="UP000663829"/>
    </source>
</evidence>
<dbReference type="GO" id="GO:0005929">
    <property type="term" value="C:cilium"/>
    <property type="evidence" value="ECO:0007669"/>
    <property type="project" value="UniProtKB-SubCell"/>
</dbReference>
<evidence type="ECO:0000313" key="9">
    <source>
        <dbReference type="EMBL" id="CAF3500555.1"/>
    </source>
</evidence>
<evidence type="ECO:0000256" key="2">
    <source>
        <dbReference type="ARBA" id="ARBA00023069"/>
    </source>
</evidence>
<feature type="domain" description="IFT80/172/WDR35 TPR" evidence="6">
    <location>
        <begin position="606"/>
        <end position="689"/>
    </location>
</feature>
<keyword evidence="2" id="KW-0969">Cilium</keyword>
<dbReference type="InterPro" id="IPR036322">
    <property type="entry name" value="WD40_repeat_dom_sf"/>
</dbReference>
<dbReference type="EMBL" id="CAJOBC010000610">
    <property type="protein sequence ID" value="CAF3606690.1"/>
    <property type="molecule type" value="Genomic_DNA"/>
</dbReference>
<dbReference type="GO" id="GO:0060271">
    <property type="term" value="P:cilium assembly"/>
    <property type="evidence" value="ECO:0007669"/>
    <property type="project" value="TreeGrafter"/>
</dbReference>
<dbReference type="FunFam" id="2.130.10.10:FF:000463">
    <property type="entry name" value="intraflagellar transport protein 80 homolog"/>
    <property type="match status" value="1"/>
</dbReference>
<dbReference type="EMBL" id="CAJNOK010000068">
    <property type="protein sequence ID" value="CAF0726823.1"/>
    <property type="molecule type" value="Genomic_DNA"/>
</dbReference>
<gene>
    <name evidence="8" type="ORF">GPM918_LOCUS4506</name>
    <name evidence="7" type="ORF">OVA965_LOCUS491</name>
    <name evidence="10" type="ORF">SRO942_LOCUS4511</name>
    <name evidence="9" type="ORF">TMI583_LOCUS491</name>
</gene>
<dbReference type="PANTHER" id="PTHR24098:SF0">
    <property type="entry name" value="OUTER SEGMENT 5"/>
    <property type="match status" value="1"/>
</dbReference>
<evidence type="ECO:0000313" key="10">
    <source>
        <dbReference type="EMBL" id="CAF3606690.1"/>
    </source>
</evidence>
<feature type="repeat" description="WD" evidence="4">
    <location>
        <begin position="88"/>
        <end position="119"/>
    </location>
</feature>
<evidence type="ECO:0008006" key="12">
    <source>
        <dbReference type="Google" id="ProtNLM"/>
    </source>
</evidence>
<dbReference type="InterPro" id="IPR015943">
    <property type="entry name" value="WD40/YVTN_repeat-like_dom_sf"/>
</dbReference>
<dbReference type="GO" id="GO:0030992">
    <property type="term" value="C:intraciliary transport particle B"/>
    <property type="evidence" value="ECO:0007669"/>
    <property type="project" value="TreeGrafter"/>
</dbReference>
<feature type="repeat" description="WD" evidence="4">
    <location>
        <begin position="170"/>
        <end position="202"/>
    </location>
</feature>
<reference evidence="8" key="1">
    <citation type="submission" date="2021-02" db="EMBL/GenBank/DDBJ databases">
        <authorList>
            <person name="Nowell W R."/>
        </authorList>
    </citation>
    <scope>NUCLEOTIDE SEQUENCE</scope>
</reference>
<dbReference type="InterPro" id="IPR056157">
    <property type="entry name" value="TPR_IFT80_172_dom"/>
</dbReference>
<dbReference type="AlphaFoldDB" id="A0A813U3F4"/>
<evidence type="ECO:0000256" key="4">
    <source>
        <dbReference type="PROSITE-ProRule" id="PRU00221"/>
    </source>
</evidence>
<accession>A0A813U3F4</accession>
<dbReference type="Pfam" id="PF00400">
    <property type="entry name" value="WD40"/>
    <property type="match status" value="3"/>
</dbReference>
<dbReference type="SMART" id="SM00320">
    <property type="entry name" value="WD40"/>
    <property type="match status" value="4"/>
</dbReference>
<evidence type="ECO:0000313" key="7">
    <source>
        <dbReference type="EMBL" id="CAF0726823.1"/>
    </source>
</evidence>
<dbReference type="Gene3D" id="2.130.10.10">
    <property type="entry name" value="YVTN repeat-like/Quinoprotein amine dehydrogenase"/>
    <property type="match status" value="1"/>
</dbReference>
<name>A0A813U3F4_9BILA</name>
<evidence type="ECO:0000259" key="6">
    <source>
        <dbReference type="Pfam" id="PF23387"/>
    </source>
</evidence>
<dbReference type="PANTHER" id="PTHR24098">
    <property type="entry name" value="OUTER SEGMENT 5"/>
    <property type="match status" value="1"/>
</dbReference>
<keyword evidence="4" id="KW-0853">WD repeat</keyword>
<dbReference type="Proteomes" id="UP000663829">
    <property type="component" value="Unassembled WGS sequence"/>
</dbReference>
<dbReference type="EMBL" id="CAJOBA010000068">
    <property type="protein sequence ID" value="CAF3500555.1"/>
    <property type="molecule type" value="Genomic_DNA"/>
</dbReference>